<organism evidence="1 2">
    <name type="scientific">Portunus trituberculatus</name>
    <name type="common">Swimming crab</name>
    <name type="synonym">Neptunus trituberculatus</name>
    <dbReference type="NCBI Taxonomy" id="210409"/>
    <lineage>
        <taxon>Eukaryota</taxon>
        <taxon>Metazoa</taxon>
        <taxon>Ecdysozoa</taxon>
        <taxon>Arthropoda</taxon>
        <taxon>Crustacea</taxon>
        <taxon>Multicrustacea</taxon>
        <taxon>Malacostraca</taxon>
        <taxon>Eumalacostraca</taxon>
        <taxon>Eucarida</taxon>
        <taxon>Decapoda</taxon>
        <taxon>Pleocyemata</taxon>
        <taxon>Brachyura</taxon>
        <taxon>Eubrachyura</taxon>
        <taxon>Portunoidea</taxon>
        <taxon>Portunidae</taxon>
        <taxon>Portuninae</taxon>
        <taxon>Portunus</taxon>
    </lineage>
</organism>
<accession>A0A5B7F9U9</accession>
<dbReference type="Proteomes" id="UP000324222">
    <property type="component" value="Unassembled WGS sequence"/>
</dbReference>
<gene>
    <name evidence="1" type="ORF">E2C01_035946</name>
</gene>
<reference evidence="1 2" key="1">
    <citation type="submission" date="2019-05" db="EMBL/GenBank/DDBJ databases">
        <title>Another draft genome of Portunus trituberculatus and its Hox gene families provides insights of decapod evolution.</title>
        <authorList>
            <person name="Jeong J.-H."/>
            <person name="Song I."/>
            <person name="Kim S."/>
            <person name="Choi T."/>
            <person name="Kim D."/>
            <person name="Ryu S."/>
            <person name="Kim W."/>
        </authorList>
    </citation>
    <scope>NUCLEOTIDE SEQUENCE [LARGE SCALE GENOMIC DNA]</scope>
    <source>
        <tissue evidence="1">Muscle</tissue>
    </source>
</reference>
<comment type="caution">
    <text evidence="1">The sequence shown here is derived from an EMBL/GenBank/DDBJ whole genome shotgun (WGS) entry which is preliminary data.</text>
</comment>
<dbReference type="AlphaFoldDB" id="A0A5B7F9U9"/>
<dbReference type="EMBL" id="VSRR010005393">
    <property type="protein sequence ID" value="MPC42327.1"/>
    <property type="molecule type" value="Genomic_DNA"/>
</dbReference>
<sequence length="158" mass="17632">MFPLDECCLWASSIRALKKRPLETFASSNTITTSGPPPCCHHNTTTHSYHHPIRIPPPLYHPLIYTAIHCHVTAVPHLPHCWTNPPSPHTTPSFNTTTPSMLISVKWLPNKNVPTEDHRELFVLSQSWGALLLSESRVARPSGPASCCCVECCEQLHI</sequence>
<keyword evidence="2" id="KW-1185">Reference proteome</keyword>
<proteinExistence type="predicted"/>
<name>A0A5B7F9U9_PORTR</name>
<evidence type="ECO:0000313" key="1">
    <source>
        <dbReference type="EMBL" id="MPC42327.1"/>
    </source>
</evidence>
<protein>
    <submittedName>
        <fullName evidence="1">Uncharacterized protein</fullName>
    </submittedName>
</protein>
<evidence type="ECO:0000313" key="2">
    <source>
        <dbReference type="Proteomes" id="UP000324222"/>
    </source>
</evidence>